<dbReference type="InterPro" id="IPR036390">
    <property type="entry name" value="WH_DNA-bd_sf"/>
</dbReference>
<evidence type="ECO:0000259" key="4">
    <source>
        <dbReference type="PROSITE" id="PS51077"/>
    </source>
</evidence>
<dbReference type="Gene3D" id="3.30.450.40">
    <property type="match status" value="2"/>
</dbReference>
<accession>A0A4R7W4S2</accession>
<dbReference type="AlphaFoldDB" id="A0A4R7W4S2"/>
<dbReference type="GO" id="GO:0045892">
    <property type="term" value="P:negative regulation of DNA-templated transcription"/>
    <property type="evidence" value="ECO:0007669"/>
    <property type="project" value="TreeGrafter"/>
</dbReference>
<keyword evidence="2" id="KW-0238">DNA-binding</keyword>
<proteinExistence type="predicted"/>
<feature type="domain" description="HTH iclR-type" evidence="4">
    <location>
        <begin position="10"/>
        <end position="73"/>
    </location>
</feature>
<dbReference type="InterPro" id="IPR050707">
    <property type="entry name" value="HTH_MetabolicPath_Reg"/>
</dbReference>
<comment type="caution">
    <text evidence="6">The sequence shown here is derived from an EMBL/GenBank/DDBJ whole genome shotgun (WGS) entry which is preliminary data.</text>
</comment>
<dbReference type="InterPro" id="IPR005471">
    <property type="entry name" value="Tscrpt_reg_IclR_N"/>
</dbReference>
<evidence type="ECO:0000313" key="6">
    <source>
        <dbReference type="EMBL" id="TDV57730.1"/>
    </source>
</evidence>
<dbReference type="Pfam" id="PF09339">
    <property type="entry name" value="HTH_IclR"/>
    <property type="match status" value="1"/>
</dbReference>
<keyword evidence="3" id="KW-0804">Transcription</keyword>
<dbReference type="SUPFAM" id="SSF46785">
    <property type="entry name" value="Winged helix' DNA-binding domain"/>
    <property type="match status" value="1"/>
</dbReference>
<sequence>MGVSSIGRMSQAALKALGLIEAAARSAETGLGAMDAAEMVGLDKSTASRLLKTLTDAGWLMRDPVSRRYFPGRVLMGVAHATGVSPRLRAVLDATIAPLRDAIGETVVLHQRSGASRVSVAGYESREEIRTGFVLGEARPLTRGPSGKVILALCDEPAPEDLAPQLDFIRAHGYLSTDSDSLPGVSAVSVPVFDPAGVYGALTAAGPEARFDARRRAGHVAELFAVARQVTQILGGTTEHYARWATVDGQSVG</sequence>
<evidence type="ECO:0000256" key="1">
    <source>
        <dbReference type="ARBA" id="ARBA00023015"/>
    </source>
</evidence>
<dbReference type="GO" id="GO:0003677">
    <property type="term" value="F:DNA binding"/>
    <property type="evidence" value="ECO:0007669"/>
    <property type="project" value="UniProtKB-KW"/>
</dbReference>
<dbReference type="SUPFAM" id="SSF55781">
    <property type="entry name" value="GAF domain-like"/>
    <property type="match status" value="1"/>
</dbReference>
<dbReference type="SMART" id="SM00346">
    <property type="entry name" value="HTH_ICLR"/>
    <property type="match status" value="1"/>
</dbReference>
<feature type="domain" description="IclR-ED" evidence="5">
    <location>
        <begin position="74"/>
        <end position="236"/>
    </location>
</feature>
<reference evidence="6 7" key="1">
    <citation type="submission" date="2019-03" db="EMBL/GenBank/DDBJ databases">
        <title>Genomic Encyclopedia of Archaeal and Bacterial Type Strains, Phase II (KMG-II): from individual species to whole genera.</title>
        <authorList>
            <person name="Goeker M."/>
        </authorList>
    </citation>
    <scope>NUCLEOTIDE SEQUENCE [LARGE SCALE GENOMIC DNA]</scope>
    <source>
        <strain evidence="6 7">DSM 45499</strain>
    </source>
</reference>
<evidence type="ECO:0000259" key="5">
    <source>
        <dbReference type="PROSITE" id="PS51078"/>
    </source>
</evidence>
<evidence type="ECO:0000256" key="2">
    <source>
        <dbReference type="ARBA" id="ARBA00023125"/>
    </source>
</evidence>
<keyword evidence="1" id="KW-0805">Transcription regulation</keyword>
<dbReference type="EMBL" id="SOCP01000001">
    <property type="protein sequence ID" value="TDV57730.1"/>
    <property type="molecule type" value="Genomic_DNA"/>
</dbReference>
<name>A0A4R7W4S2_9PSEU</name>
<dbReference type="InterPro" id="IPR036388">
    <property type="entry name" value="WH-like_DNA-bd_sf"/>
</dbReference>
<dbReference type="Gene3D" id="1.10.10.10">
    <property type="entry name" value="Winged helix-like DNA-binding domain superfamily/Winged helix DNA-binding domain"/>
    <property type="match status" value="1"/>
</dbReference>
<dbReference type="InterPro" id="IPR014757">
    <property type="entry name" value="Tscrpt_reg_IclR_C"/>
</dbReference>
<gene>
    <name evidence="6" type="ORF">CLV71_101603</name>
</gene>
<evidence type="ECO:0000256" key="3">
    <source>
        <dbReference type="ARBA" id="ARBA00023163"/>
    </source>
</evidence>
<keyword evidence="7" id="KW-1185">Reference proteome</keyword>
<dbReference type="GO" id="GO:0003700">
    <property type="term" value="F:DNA-binding transcription factor activity"/>
    <property type="evidence" value="ECO:0007669"/>
    <property type="project" value="TreeGrafter"/>
</dbReference>
<evidence type="ECO:0000313" key="7">
    <source>
        <dbReference type="Proteomes" id="UP000294927"/>
    </source>
</evidence>
<dbReference type="InterPro" id="IPR029016">
    <property type="entry name" value="GAF-like_dom_sf"/>
</dbReference>
<organism evidence="6 7">
    <name type="scientific">Actinophytocola oryzae</name>
    <dbReference type="NCBI Taxonomy" id="502181"/>
    <lineage>
        <taxon>Bacteria</taxon>
        <taxon>Bacillati</taxon>
        <taxon>Actinomycetota</taxon>
        <taxon>Actinomycetes</taxon>
        <taxon>Pseudonocardiales</taxon>
        <taxon>Pseudonocardiaceae</taxon>
    </lineage>
</organism>
<dbReference type="PROSITE" id="PS51077">
    <property type="entry name" value="HTH_ICLR"/>
    <property type="match status" value="1"/>
</dbReference>
<dbReference type="PANTHER" id="PTHR30136:SF24">
    <property type="entry name" value="HTH-TYPE TRANSCRIPTIONAL REPRESSOR ALLR"/>
    <property type="match status" value="1"/>
</dbReference>
<dbReference type="Pfam" id="PF01614">
    <property type="entry name" value="IclR_C"/>
    <property type="match status" value="1"/>
</dbReference>
<dbReference type="Proteomes" id="UP000294927">
    <property type="component" value="Unassembled WGS sequence"/>
</dbReference>
<protein>
    <submittedName>
        <fullName evidence="6">IclR family transcriptional regulator</fullName>
    </submittedName>
</protein>
<dbReference type="PANTHER" id="PTHR30136">
    <property type="entry name" value="HELIX-TURN-HELIX TRANSCRIPTIONAL REGULATOR, ICLR FAMILY"/>
    <property type="match status" value="1"/>
</dbReference>
<dbReference type="PROSITE" id="PS51078">
    <property type="entry name" value="ICLR_ED"/>
    <property type="match status" value="1"/>
</dbReference>